<comment type="subcellular location">
    <subcellularLocation>
        <location evidence="1">Membrane</location>
        <topology evidence="1">Multi-pass membrane protein</topology>
    </subcellularLocation>
</comment>
<evidence type="ECO:0000256" key="2">
    <source>
        <dbReference type="ARBA" id="ARBA00022692"/>
    </source>
</evidence>
<comment type="caution">
    <text evidence="7">The sequence shown here is derived from an EMBL/GenBank/DDBJ whole genome shotgun (WGS) entry which is preliminary data.</text>
</comment>
<feature type="transmembrane region" description="Helical" evidence="6">
    <location>
        <begin position="112"/>
        <end position="133"/>
    </location>
</feature>
<name>A0A6V7XAX4_MELEN</name>
<feature type="region of interest" description="Disordered" evidence="5">
    <location>
        <begin position="283"/>
        <end position="303"/>
    </location>
</feature>
<evidence type="ECO:0000313" key="7">
    <source>
        <dbReference type="EMBL" id="CAD2196480.1"/>
    </source>
</evidence>
<dbReference type="Proteomes" id="UP000580250">
    <property type="component" value="Unassembled WGS sequence"/>
</dbReference>
<dbReference type="InterPro" id="IPR050579">
    <property type="entry name" value="PMP-22/EMP/MP20-like"/>
</dbReference>
<dbReference type="PANTHER" id="PTHR10671:SF54">
    <property type="entry name" value="CLC-LIKE PROTEIN 2"/>
    <property type="match status" value="1"/>
</dbReference>
<proteinExistence type="predicted"/>
<dbReference type="Pfam" id="PF07062">
    <property type="entry name" value="Clc-like"/>
    <property type="match status" value="1"/>
</dbReference>
<keyword evidence="4 6" id="KW-0472">Membrane</keyword>
<feature type="transmembrane region" description="Helical" evidence="6">
    <location>
        <begin position="145"/>
        <end position="172"/>
    </location>
</feature>
<evidence type="ECO:0000256" key="4">
    <source>
        <dbReference type="ARBA" id="ARBA00023136"/>
    </source>
</evidence>
<sequence>MASSTSVGGGIFSINSIFPLSVAQIVSLFLLLIGIIIGFAAILTPSWQVVYAREIDQWVFSGLWLNCQTRPNGMHACVYSLSTTDYSSSSLSSPTEAFNNLRSPPFHGWQKTLLFILLIAQLLAILSLFSLSLSFHLPTRKLSAFIFIGFLAVSVFLHSGVAIAFAVLSQMVEYRFFHVSVSGIYEKHRGYSFLLELISIAILITTFLPATIHLAQVISQNSQKQRNRYESPSTIPTTMTMGQLGGMDTYNSQDDPSPFGDHRHQFQQQFWTDEDEEERFAMRQLPPLPRRQPQNVNFYGRNF</sequence>
<gene>
    <name evidence="7" type="ORF">MENT_LOCUS49649</name>
</gene>
<keyword evidence="3 6" id="KW-1133">Transmembrane helix</keyword>
<feature type="transmembrane region" description="Helical" evidence="6">
    <location>
        <begin position="193"/>
        <end position="215"/>
    </location>
</feature>
<dbReference type="OrthoDB" id="10025519at2759"/>
<evidence type="ECO:0000256" key="6">
    <source>
        <dbReference type="SAM" id="Phobius"/>
    </source>
</evidence>
<dbReference type="GO" id="GO:0005886">
    <property type="term" value="C:plasma membrane"/>
    <property type="evidence" value="ECO:0007669"/>
    <property type="project" value="TreeGrafter"/>
</dbReference>
<organism evidence="7 8">
    <name type="scientific">Meloidogyne enterolobii</name>
    <name type="common">Root-knot nematode worm</name>
    <name type="synonym">Meloidogyne mayaguensis</name>
    <dbReference type="NCBI Taxonomy" id="390850"/>
    <lineage>
        <taxon>Eukaryota</taxon>
        <taxon>Metazoa</taxon>
        <taxon>Ecdysozoa</taxon>
        <taxon>Nematoda</taxon>
        <taxon>Chromadorea</taxon>
        <taxon>Rhabditida</taxon>
        <taxon>Tylenchina</taxon>
        <taxon>Tylenchomorpha</taxon>
        <taxon>Tylenchoidea</taxon>
        <taxon>Meloidogynidae</taxon>
        <taxon>Meloidogyninae</taxon>
        <taxon>Meloidogyne</taxon>
    </lineage>
</organism>
<evidence type="ECO:0000256" key="1">
    <source>
        <dbReference type="ARBA" id="ARBA00004141"/>
    </source>
</evidence>
<dbReference type="PANTHER" id="PTHR10671">
    <property type="entry name" value="EPITHELIAL MEMBRANE PROTEIN-RELATED"/>
    <property type="match status" value="1"/>
</dbReference>
<feature type="region of interest" description="Disordered" evidence="5">
    <location>
        <begin position="225"/>
        <end position="263"/>
    </location>
</feature>
<feature type="compositionally biased region" description="Polar residues" evidence="5">
    <location>
        <begin position="225"/>
        <end position="241"/>
    </location>
</feature>
<accession>A0A6V7XAX4</accession>
<dbReference type="InterPro" id="IPR010761">
    <property type="entry name" value="Clc_prot-like"/>
</dbReference>
<dbReference type="EMBL" id="CAJEWN010001321">
    <property type="protein sequence ID" value="CAD2196480.1"/>
    <property type="molecule type" value="Genomic_DNA"/>
</dbReference>
<dbReference type="AlphaFoldDB" id="A0A6V7XAX4"/>
<evidence type="ECO:0000313" key="8">
    <source>
        <dbReference type="Proteomes" id="UP000580250"/>
    </source>
</evidence>
<evidence type="ECO:0000256" key="3">
    <source>
        <dbReference type="ARBA" id="ARBA00022989"/>
    </source>
</evidence>
<keyword evidence="2 6" id="KW-0812">Transmembrane</keyword>
<evidence type="ECO:0000256" key="5">
    <source>
        <dbReference type="SAM" id="MobiDB-lite"/>
    </source>
</evidence>
<reference evidence="7 8" key="1">
    <citation type="submission" date="2020-08" db="EMBL/GenBank/DDBJ databases">
        <authorList>
            <person name="Koutsovoulos G."/>
            <person name="Danchin GJ E."/>
        </authorList>
    </citation>
    <scope>NUCLEOTIDE SEQUENCE [LARGE SCALE GENOMIC DNA]</scope>
</reference>
<protein>
    <submittedName>
        <fullName evidence="7">Uncharacterized protein</fullName>
    </submittedName>
</protein>
<dbReference type="Gene3D" id="1.20.140.150">
    <property type="match status" value="1"/>
</dbReference>
<feature type="transmembrane region" description="Helical" evidence="6">
    <location>
        <begin position="20"/>
        <end position="43"/>
    </location>
</feature>